<dbReference type="PANTHER" id="PTHR31157">
    <property type="entry name" value="SCP DOMAIN-CONTAINING PROTEIN"/>
    <property type="match status" value="1"/>
</dbReference>
<dbReference type="InterPro" id="IPR035940">
    <property type="entry name" value="CAP_sf"/>
</dbReference>
<sequence>MVNSERAVAGCKPLRVDHRLVRAATAHSADMSRRGYFSHTTPEGVTFGERIRRAGYPKPGAENIAHGQTSARQVVDDWLASPGHHRNIVNCEFKAIGIGVGPNGEIWTQDFGY</sequence>
<dbReference type="InterPro" id="IPR014044">
    <property type="entry name" value="CAP_dom"/>
</dbReference>
<dbReference type="EMBL" id="BAAARA010000010">
    <property type="protein sequence ID" value="GAA2354133.1"/>
    <property type="molecule type" value="Genomic_DNA"/>
</dbReference>
<evidence type="ECO:0000313" key="3">
    <source>
        <dbReference type="Proteomes" id="UP001501218"/>
    </source>
</evidence>
<keyword evidence="3" id="KW-1185">Reference proteome</keyword>
<dbReference type="CDD" id="cd05379">
    <property type="entry name" value="CAP_bacterial"/>
    <property type="match status" value="1"/>
</dbReference>
<dbReference type="Pfam" id="PF00188">
    <property type="entry name" value="CAP"/>
    <property type="match status" value="1"/>
</dbReference>
<dbReference type="Gene3D" id="3.40.33.10">
    <property type="entry name" value="CAP"/>
    <property type="match status" value="1"/>
</dbReference>
<protein>
    <recommendedName>
        <fullName evidence="1">SCP domain-containing protein</fullName>
    </recommendedName>
</protein>
<name>A0ABP5TKQ3_9PSEU</name>
<dbReference type="RefSeq" id="WP_344133530.1">
    <property type="nucleotide sequence ID" value="NZ_BAAARA010000010.1"/>
</dbReference>
<dbReference type="PANTHER" id="PTHR31157:SF1">
    <property type="entry name" value="SCP DOMAIN-CONTAINING PROTEIN"/>
    <property type="match status" value="1"/>
</dbReference>
<gene>
    <name evidence="2" type="ORF">GCM10009854_35230</name>
</gene>
<feature type="domain" description="SCP" evidence="1">
    <location>
        <begin position="1"/>
        <end position="111"/>
    </location>
</feature>
<proteinExistence type="predicted"/>
<evidence type="ECO:0000259" key="1">
    <source>
        <dbReference type="Pfam" id="PF00188"/>
    </source>
</evidence>
<accession>A0ABP5TKQ3</accession>
<evidence type="ECO:0000313" key="2">
    <source>
        <dbReference type="EMBL" id="GAA2354133.1"/>
    </source>
</evidence>
<reference evidence="3" key="1">
    <citation type="journal article" date="2019" name="Int. J. Syst. Evol. Microbiol.">
        <title>The Global Catalogue of Microorganisms (GCM) 10K type strain sequencing project: providing services to taxonomists for standard genome sequencing and annotation.</title>
        <authorList>
            <consortium name="The Broad Institute Genomics Platform"/>
            <consortium name="The Broad Institute Genome Sequencing Center for Infectious Disease"/>
            <person name="Wu L."/>
            <person name="Ma J."/>
        </authorList>
    </citation>
    <scope>NUCLEOTIDE SEQUENCE [LARGE SCALE GENOMIC DNA]</scope>
    <source>
        <strain evidence="3">JCM 16221</strain>
    </source>
</reference>
<dbReference type="Proteomes" id="UP001501218">
    <property type="component" value="Unassembled WGS sequence"/>
</dbReference>
<dbReference type="SUPFAM" id="SSF55797">
    <property type="entry name" value="PR-1-like"/>
    <property type="match status" value="1"/>
</dbReference>
<organism evidence="2 3">
    <name type="scientific">Saccharopolyspora halophila</name>
    <dbReference type="NCBI Taxonomy" id="405551"/>
    <lineage>
        <taxon>Bacteria</taxon>
        <taxon>Bacillati</taxon>
        <taxon>Actinomycetota</taxon>
        <taxon>Actinomycetes</taxon>
        <taxon>Pseudonocardiales</taxon>
        <taxon>Pseudonocardiaceae</taxon>
        <taxon>Saccharopolyspora</taxon>
    </lineage>
</organism>
<comment type="caution">
    <text evidence="2">The sequence shown here is derived from an EMBL/GenBank/DDBJ whole genome shotgun (WGS) entry which is preliminary data.</text>
</comment>